<proteinExistence type="predicted"/>
<accession>A0A9K3E3G2</accession>
<dbReference type="Pfam" id="PF00850">
    <property type="entry name" value="Hist_deacetyl"/>
    <property type="match status" value="1"/>
</dbReference>
<comment type="caution">
    <text evidence="4">The sequence shown here is derived from an EMBL/GenBank/DDBJ whole genome shotgun (WGS) entry which is preliminary data.</text>
</comment>
<protein>
    <submittedName>
        <fullName evidence="4">Histone deacetylase</fullName>
        <ecNumber evidence="4">3.5.1.98</ecNumber>
    </submittedName>
</protein>
<dbReference type="Gramene" id="mRNA:HanXRQr2_Chr15g0703141">
    <property type="protein sequence ID" value="mRNA:HanXRQr2_Chr15g0703141"/>
    <property type="gene ID" value="HanXRQr2_Chr15g0703141"/>
</dbReference>
<dbReference type="SUPFAM" id="SSF52768">
    <property type="entry name" value="Arginase/deacetylase"/>
    <property type="match status" value="1"/>
</dbReference>
<organism evidence="4 5">
    <name type="scientific">Helianthus annuus</name>
    <name type="common">Common sunflower</name>
    <dbReference type="NCBI Taxonomy" id="4232"/>
    <lineage>
        <taxon>Eukaryota</taxon>
        <taxon>Viridiplantae</taxon>
        <taxon>Streptophyta</taxon>
        <taxon>Embryophyta</taxon>
        <taxon>Tracheophyta</taxon>
        <taxon>Spermatophyta</taxon>
        <taxon>Magnoliopsida</taxon>
        <taxon>eudicotyledons</taxon>
        <taxon>Gunneridae</taxon>
        <taxon>Pentapetalae</taxon>
        <taxon>asterids</taxon>
        <taxon>campanulids</taxon>
        <taxon>Asterales</taxon>
        <taxon>Asteraceae</taxon>
        <taxon>Asteroideae</taxon>
        <taxon>Heliantheae alliance</taxon>
        <taxon>Heliantheae</taxon>
        <taxon>Helianthus</taxon>
    </lineage>
</organism>
<sequence>MGFCLFNNVAIATSILLNQKKLGLNKILIVDWDVHHGNGTQKMFWKDSRVLVFSVHRHENGSFYPMGDDGSHIKIGEGPSAGYNINVPWEND</sequence>
<dbReference type="PANTHER" id="PTHR10625">
    <property type="entry name" value="HISTONE DEACETYLASE HDAC1-RELATED"/>
    <property type="match status" value="1"/>
</dbReference>
<gene>
    <name evidence="4" type="ORF">HanXRQr2_Chr15g0703141</name>
</gene>
<reference evidence="4" key="1">
    <citation type="journal article" date="2017" name="Nature">
        <title>The sunflower genome provides insights into oil metabolism, flowering and Asterid evolution.</title>
        <authorList>
            <person name="Badouin H."/>
            <person name="Gouzy J."/>
            <person name="Grassa C.J."/>
            <person name="Murat F."/>
            <person name="Staton S.E."/>
            <person name="Cottret L."/>
            <person name="Lelandais-Briere C."/>
            <person name="Owens G.L."/>
            <person name="Carrere S."/>
            <person name="Mayjonade B."/>
            <person name="Legrand L."/>
            <person name="Gill N."/>
            <person name="Kane N.C."/>
            <person name="Bowers J.E."/>
            <person name="Hubner S."/>
            <person name="Bellec A."/>
            <person name="Berard A."/>
            <person name="Berges H."/>
            <person name="Blanchet N."/>
            <person name="Boniface M.C."/>
            <person name="Brunel D."/>
            <person name="Catrice O."/>
            <person name="Chaidir N."/>
            <person name="Claudel C."/>
            <person name="Donnadieu C."/>
            <person name="Faraut T."/>
            <person name="Fievet G."/>
            <person name="Helmstetter N."/>
            <person name="King M."/>
            <person name="Knapp S.J."/>
            <person name="Lai Z."/>
            <person name="Le Paslier M.C."/>
            <person name="Lippi Y."/>
            <person name="Lorenzon L."/>
            <person name="Mandel J.R."/>
            <person name="Marage G."/>
            <person name="Marchand G."/>
            <person name="Marquand E."/>
            <person name="Bret-Mestries E."/>
            <person name="Morien E."/>
            <person name="Nambeesan S."/>
            <person name="Nguyen T."/>
            <person name="Pegot-Espagnet P."/>
            <person name="Pouilly N."/>
            <person name="Raftis F."/>
            <person name="Sallet E."/>
            <person name="Schiex T."/>
            <person name="Thomas J."/>
            <person name="Vandecasteele C."/>
            <person name="Vares D."/>
            <person name="Vear F."/>
            <person name="Vautrin S."/>
            <person name="Crespi M."/>
            <person name="Mangin B."/>
            <person name="Burke J.M."/>
            <person name="Salse J."/>
            <person name="Munos S."/>
            <person name="Vincourt P."/>
            <person name="Rieseberg L.H."/>
            <person name="Langlade N.B."/>
        </authorList>
    </citation>
    <scope>NUCLEOTIDE SEQUENCE</scope>
    <source>
        <tissue evidence="4">Leaves</tissue>
    </source>
</reference>
<keyword evidence="1" id="KW-0678">Repressor</keyword>
<feature type="domain" description="Histone deacetylase" evidence="3">
    <location>
        <begin position="1"/>
        <end position="91"/>
    </location>
</feature>
<dbReference type="Gene3D" id="3.40.800.20">
    <property type="entry name" value="Histone deacetylase domain"/>
    <property type="match status" value="1"/>
</dbReference>
<evidence type="ECO:0000313" key="4">
    <source>
        <dbReference type="EMBL" id="KAF5765379.1"/>
    </source>
</evidence>
<evidence type="ECO:0000313" key="5">
    <source>
        <dbReference type="Proteomes" id="UP000215914"/>
    </source>
</evidence>
<dbReference type="AlphaFoldDB" id="A0A9K3E3G2"/>
<dbReference type="EC" id="3.5.1.98" evidence="4"/>
<name>A0A9K3E3G2_HELAN</name>
<dbReference type="Proteomes" id="UP000215914">
    <property type="component" value="Unassembled WGS sequence"/>
</dbReference>
<dbReference type="InterPro" id="IPR023801">
    <property type="entry name" value="His_deacetylse_dom"/>
</dbReference>
<dbReference type="GO" id="GO:0141221">
    <property type="term" value="F:histone deacetylase activity, hydrolytic mechanism"/>
    <property type="evidence" value="ECO:0007669"/>
    <property type="project" value="UniProtKB-EC"/>
</dbReference>
<reference evidence="4" key="2">
    <citation type="submission" date="2020-06" db="EMBL/GenBank/DDBJ databases">
        <title>Helianthus annuus Genome sequencing and assembly Release 2.</title>
        <authorList>
            <person name="Gouzy J."/>
            <person name="Langlade N."/>
            <person name="Munos S."/>
        </authorList>
    </citation>
    <scope>NUCLEOTIDE SEQUENCE</scope>
    <source>
        <tissue evidence="4">Leaves</tissue>
    </source>
</reference>
<evidence type="ECO:0000259" key="3">
    <source>
        <dbReference type="Pfam" id="PF00850"/>
    </source>
</evidence>
<dbReference type="InterPro" id="IPR037138">
    <property type="entry name" value="His_deacetylse_dom_sf"/>
</dbReference>
<keyword evidence="2" id="KW-0156">Chromatin regulator</keyword>
<keyword evidence="4" id="KW-0378">Hydrolase</keyword>
<evidence type="ECO:0000256" key="2">
    <source>
        <dbReference type="ARBA" id="ARBA00022853"/>
    </source>
</evidence>
<dbReference type="PANTHER" id="PTHR10625:SF25">
    <property type="entry name" value="HISTONE DEACETYLASE 18-RELATED"/>
    <property type="match status" value="1"/>
</dbReference>
<dbReference type="InterPro" id="IPR023696">
    <property type="entry name" value="Ureohydrolase_dom_sf"/>
</dbReference>
<evidence type="ECO:0000256" key="1">
    <source>
        <dbReference type="ARBA" id="ARBA00022491"/>
    </source>
</evidence>
<keyword evidence="5" id="KW-1185">Reference proteome</keyword>
<dbReference type="EMBL" id="MNCJ02000330">
    <property type="protein sequence ID" value="KAF5765379.1"/>
    <property type="molecule type" value="Genomic_DNA"/>
</dbReference>